<keyword evidence="4" id="KW-0560">Oxidoreductase</keyword>
<reference evidence="7 8" key="1">
    <citation type="journal article" date="2023" name="G3 (Bethesda)">
        <title>A chromosome-level genome assembly of Zasmidium syzygii isolated from banana leaves.</title>
        <authorList>
            <person name="van Westerhoven A.C."/>
            <person name="Mehrabi R."/>
            <person name="Talebi R."/>
            <person name="Steentjes M.B.F."/>
            <person name="Corcolon B."/>
            <person name="Chong P.A."/>
            <person name="Kema G.H.J."/>
            <person name="Seidl M.F."/>
        </authorList>
    </citation>
    <scope>NUCLEOTIDE SEQUENCE [LARGE SCALE GENOMIC DNA]</scope>
    <source>
        <strain evidence="7 8">P124</strain>
    </source>
</reference>
<evidence type="ECO:0000259" key="6">
    <source>
        <dbReference type="Pfam" id="PF01494"/>
    </source>
</evidence>
<comment type="similarity">
    <text evidence="1">Belongs to the paxM FAD-dependent monooxygenase family.</text>
</comment>
<gene>
    <name evidence="7" type="ORF">PRZ48_009875</name>
</gene>
<organism evidence="7 8">
    <name type="scientific">Zasmidium cellare</name>
    <name type="common">Wine cellar mold</name>
    <name type="synonym">Racodium cellare</name>
    <dbReference type="NCBI Taxonomy" id="395010"/>
    <lineage>
        <taxon>Eukaryota</taxon>
        <taxon>Fungi</taxon>
        <taxon>Dikarya</taxon>
        <taxon>Ascomycota</taxon>
        <taxon>Pezizomycotina</taxon>
        <taxon>Dothideomycetes</taxon>
        <taxon>Dothideomycetidae</taxon>
        <taxon>Mycosphaerellales</taxon>
        <taxon>Mycosphaerellaceae</taxon>
        <taxon>Zasmidium</taxon>
    </lineage>
</organism>
<dbReference type="InterPro" id="IPR002938">
    <property type="entry name" value="FAD-bd"/>
</dbReference>
<comment type="caution">
    <text evidence="7">The sequence shown here is derived from an EMBL/GenBank/DDBJ whole genome shotgun (WGS) entry which is preliminary data.</text>
</comment>
<accession>A0ABR0ED04</accession>
<evidence type="ECO:0000256" key="4">
    <source>
        <dbReference type="ARBA" id="ARBA00023002"/>
    </source>
</evidence>
<evidence type="ECO:0000256" key="2">
    <source>
        <dbReference type="ARBA" id="ARBA00022630"/>
    </source>
</evidence>
<dbReference type="Proteomes" id="UP001305779">
    <property type="component" value="Unassembled WGS sequence"/>
</dbReference>
<dbReference type="Gene3D" id="3.50.50.60">
    <property type="entry name" value="FAD/NAD(P)-binding domain"/>
    <property type="match status" value="1"/>
</dbReference>
<evidence type="ECO:0000256" key="5">
    <source>
        <dbReference type="ARBA" id="ARBA00023033"/>
    </source>
</evidence>
<sequence length="329" mass="36064">MPLNILIVGAGIGGFASAVALRKAGHHVTVLEKHKDKREVGFAVSLPPNSTRVLRSLGLDFKRARASKFGGIAFAKVDTPDYEMIGQMPDDAEDVYGAPSLAAHRVDLHNALRDMAEGPGDGTPAVVREGINVVSYNPGAGSVTLEDGSTLTADAIIAADGVRSTAHKHILGYERPATLSKMSNVRFCLPTDTMLNNPQLKRTLLNGDYPTIYRTSNPNAMLFRYPCRDHTLQNFGCYAITDPSTASTQWQHQTNLDILLSRLEGFDAPFREIAHLADPDDMYLWKVRDRDPLPSYHKGRMILLEDAGVLGVVLRDVHRPEEVEARLKG</sequence>
<keyword evidence="8" id="KW-1185">Reference proteome</keyword>
<evidence type="ECO:0000256" key="1">
    <source>
        <dbReference type="ARBA" id="ARBA00007992"/>
    </source>
</evidence>
<proteinExistence type="inferred from homology"/>
<evidence type="ECO:0000313" key="8">
    <source>
        <dbReference type="Proteomes" id="UP001305779"/>
    </source>
</evidence>
<dbReference type="PRINTS" id="PR00420">
    <property type="entry name" value="RNGMNOXGNASE"/>
</dbReference>
<dbReference type="InterPro" id="IPR050493">
    <property type="entry name" value="FAD-dep_Monooxygenase_BioMet"/>
</dbReference>
<dbReference type="EMBL" id="JAXOVC010000007">
    <property type="protein sequence ID" value="KAK4499362.1"/>
    <property type="molecule type" value="Genomic_DNA"/>
</dbReference>
<dbReference type="InterPro" id="IPR036188">
    <property type="entry name" value="FAD/NAD-bd_sf"/>
</dbReference>
<evidence type="ECO:0000313" key="7">
    <source>
        <dbReference type="EMBL" id="KAK4499362.1"/>
    </source>
</evidence>
<dbReference type="PANTHER" id="PTHR13789">
    <property type="entry name" value="MONOOXYGENASE"/>
    <property type="match status" value="1"/>
</dbReference>
<dbReference type="SUPFAM" id="SSF54373">
    <property type="entry name" value="FAD-linked reductases, C-terminal domain"/>
    <property type="match status" value="1"/>
</dbReference>
<evidence type="ECO:0000256" key="3">
    <source>
        <dbReference type="ARBA" id="ARBA00022827"/>
    </source>
</evidence>
<dbReference type="PANTHER" id="PTHR13789:SF314">
    <property type="entry name" value="FAD-BINDING DOMAIN-CONTAINING PROTEIN"/>
    <property type="match status" value="1"/>
</dbReference>
<dbReference type="SUPFAM" id="SSF51905">
    <property type="entry name" value="FAD/NAD(P)-binding domain"/>
    <property type="match status" value="1"/>
</dbReference>
<dbReference type="Pfam" id="PF01494">
    <property type="entry name" value="FAD_binding_3"/>
    <property type="match status" value="1"/>
</dbReference>
<keyword evidence="2" id="KW-0285">Flavoprotein</keyword>
<keyword evidence="3" id="KW-0274">FAD</keyword>
<name>A0ABR0ED04_ZASCE</name>
<feature type="domain" description="FAD-binding" evidence="6">
    <location>
        <begin position="4"/>
        <end position="307"/>
    </location>
</feature>
<protein>
    <recommendedName>
        <fullName evidence="6">FAD-binding domain-containing protein</fullName>
    </recommendedName>
</protein>
<keyword evidence="5" id="KW-0503">Monooxygenase</keyword>